<dbReference type="Pfam" id="PF26280">
    <property type="entry name" value="Ig_TRAPPC9-Trs120_2nd"/>
    <property type="match status" value="1"/>
</dbReference>
<dbReference type="InterPro" id="IPR058567">
    <property type="entry name" value="Ig_TRAPPC9_Trs120_3rd"/>
</dbReference>
<dbReference type="InterPro" id="IPR058563">
    <property type="entry name" value="Trs120_TRAPPC9_N"/>
</dbReference>
<dbReference type="InterPro" id="IPR058565">
    <property type="entry name" value="Ig_TRAPPC9_Trs120_1st"/>
</dbReference>
<dbReference type="PANTHER" id="PTHR21512:SF5">
    <property type="entry name" value="TRAFFICKING PROTEIN PARTICLE COMPLEX SUBUNIT 9"/>
    <property type="match status" value="1"/>
</dbReference>
<feature type="domain" description="Trs120/TRAPPC9 N-terminal" evidence="3">
    <location>
        <begin position="7"/>
        <end position="289"/>
    </location>
</feature>
<evidence type="ECO:0000259" key="7">
    <source>
        <dbReference type="Pfam" id="PF26283"/>
    </source>
</evidence>
<dbReference type="GO" id="GO:0005802">
    <property type="term" value="C:trans-Golgi network"/>
    <property type="evidence" value="ECO:0007669"/>
    <property type="project" value="TreeGrafter"/>
</dbReference>
<evidence type="ECO:0000313" key="8">
    <source>
        <dbReference type="EMBL" id="KAJ3259683.1"/>
    </source>
</evidence>
<dbReference type="Pfam" id="PF26254">
    <property type="entry name" value="Ig_TRAPPC9-Trs120_1st"/>
    <property type="match status" value="1"/>
</dbReference>
<comment type="subcellular location">
    <subcellularLocation>
        <location evidence="1">Golgi apparatus</location>
    </subcellularLocation>
</comment>
<dbReference type="Pfam" id="PF08626">
    <property type="entry name" value="TRAPPC9-Trs120"/>
    <property type="match status" value="1"/>
</dbReference>
<dbReference type="InterPro" id="IPR058568">
    <property type="entry name" value="Ig_TRAPPC9_Trs120_4th"/>
</dbReference>
<evidence type="ECO:0000259" key="3">
    <source>
        <dbReference type="Pfam" id="PF08626"/>
    </source>
</evidence>
<evidence type="ECO:0000256" key="1">
    <source>
        <dbReference type="ARBA" id="ARBA00004555"/>
    </source>
</evidence>
<gene>
    <name evidence="8" type="ORF">HK103_001944</name>
</gene>
<dbReference type="Pfam" id="PF26251">
    <property type="entry name" value="TPR_TRAPPC9-Trs120"/>
    <property type="match status" value="1"/>
</dbReference>
<dbReference type="Pfam" id="PF26282">
    <property type="entry name" value="Ig_TRAPPC9-Trs120_3rd"/>
    <property type="match status" value="1"/>
</dbReference>
<evidence type="ECO:0000259" key="5">
    <source>
        <dbReference type="Pfam" id="PF26254"/>
    </source>
</evidence>
<organism evidence="8 9">
    <name type="scientific">Boothiomyces macroporosus</name>
    <dbReference type="NCBI Taxonomy" id="261099"/>
    <lineage>
        <taxon>Eukaryota</taxon>
        <taxon>Fungi</taxon>
        <taxon>Fungi incertae sedis</taxon>
        <taxon>Chytridiomycota</taxon>
        <taxon>Chytridiomycota incertae sedis</taxon>
        <taxon>Chytridiomycetes</taxon>
        <taxon>Rhizophydiales</taxon>
        <taxon>Terramycetaceae</taxon>
        <taxon>Boothiomyces</taxon>
    </lineage>
</organism>
<comment type="caution">
    <text evidence="8">The sequence shown here is derived from an EMBL/GenBank/DDBJ whole genome shotgun (WGS) entry which is preliminary data.</text>
</comment>
<accession>A0AAD5UJA1</accession>
<feature type="domain" description="Trs120/TRAPPC9 third Ig-like" evidence="6">
    <location>
        <begin position="976"/>
        <end position="1141"/>
    </location>
</feature>
<protein>
    <submittedName>
        <fullName evidence="8">Uncharacterized protein</fullName>
    </submittedName>
</protein>
<feature type="domain" description="Trs120/TRAPPC9 TPR region" evidence="4">
    <location>
        <begin position="405"/>
        <end position="619"/>
    </location>
</feature>
<evidence type="ECO:0000259" key="4">
    <source>
        <dbReference type="Pfam" id="PF26251"/>
    </source>
</evidence>
<dbReference type="Pfam" id="PF26283">
    <property type="entry name" value="Ig_TRAPPC9-Trs120_4th"/>
    <property type="match status" value="1"/>
</dbReference>
<evidence type="ECO:0000259" key="6">
    <source>
        <dbReference type="Pfam" id="PF26282"/>
    </source>
</evidence>
<proteinExistence type="predicted"/>
<keyword evidence="2" id="KW-0333">Golgi apparatus</keyword>
<dbReference type="InterPro" id="IPR013935">
    <property type="entry name" value="Trs120_TRAPPC9"/>
</dbReference>
<evidence type="ECO:0000256" key="2">
    <source>
        <dbReference type="ARBA" id="ARBA00023034"/>
    </source>
</evidence>
<reference evidence="8" key="1">
    <citation type="submission" date="2020-05" db="EMBL/GenBank/DDBJ databases">
        <title>Phylogenomic resolution of chytrid fungi.</title>
        <authorList>
            <person name="Stajich J.E."/>
            <person name="Amses K."/>
            <person name="Simmons R."/>
            <person name="Seto K."/>
            <person name="Myers J."/>
            <person name="Bonds A."/>
            <person name="Quandt C.A."/>
            <person name="Barry K."/>
            <person name="Liu P."/>
            <person name="Grigoriev I."/>
            <person name="Longcore J.E."/>
            <person name="James T.Y."/>
        </authorList>
    </citation>
    <scope>NUCLEOTIDE SEQUENCE</scope>
    <source>
        <strain evidence="8">PLAUS21</strain>
    </source>
</reference>
<feature type="domain" description="Trs120/TRAPPC9 first Ig-like" evidence="5">
    <location>
        <begin position="654"/>
        <end position="840"/>
    </location>
</feature>
<dbReference type="PANTHER" id="PTHR21512">
    <property type="entry name" value="TRAFFICKING PROTEIN PARTICLE COMPLEX SUBUNIT 9"/>
    <property type="match status" value="1"/>
</dbReference>
<dbReference type="EMBL" id="JADGKB010000016">
    <property type="protein sequence ID" value="KAJ3259683.1"/>
    <property type="molecule type" value="Genomic_DNA"/>
</dbReference>
<dbReference type="InterPro" id="IPR058564">
    <property type="entry name" value="TPR_TRAPPC9_Trs120"/>
</dbReference>
<evidence type="ECO:0000313" key="9">
    <source>
        <dbReference type="Proteomes" id="UP001210925"/>
    </source>
</evidence>
<dbReference type="Proteomes" id="UP001210925">
    <property type="component" value="Unassembled WGS sequence"/>
</dbReference>
<name>A0AAD5UJA1_9FUNG</name>
<keyword evidence="9" id="KW-1185">Reference proteome</keyword>
<sequence length="1293" mass="144861">MKPTPLLQGCRVKVIVVPIYPQTVESFNRYFNIISGISCVALGELTVPDARQSVSGKFNDQLFHDGSLFYEFVQSYNRDLGPLEDIELGRQIFGVIGVMNCGQIPNLAEGYRQFQQITQRYPNSMVHRCFAFEPKEDQLDDTKGIIMIPNVGDISFYLQTMINDLTTDLLTGFSSLANQLEKRSVIQMPLLISQTFQQEVESPAAMSPVASPVVVKMMDSSGNLLNAESQLSQYSQPSSISFVSSILNPDKTKKRTPARSQKLLADLYLMVGRLDLATASYLASIEGAKGALNSLITSEELVELAYRNENVNGFVVDLPEKFRDIIQLYDKALPYGTIGYYPLLQIFASLKIAEFLAVAHKLEYVGQFLNGAGIGWFSESKSLGAEIAARITTAPGLPQLTSQTSSLILQPGQSQTEKAILQNGLGATKTDVLSWINRAWACGAEYLSLKDQILSLTEMSAICSIIKANRKHAFYLRMLALISHEFKIKSGTSNTSRKQKKSGPVACLEIVARILGNYQDSDNDDEIWLEEFGPEPDITSSRHSTTHLIQNPFNKPSFGLRFGWIQLRIGNYKEAIAIAESEQDHVNTILLTAQLLRKLFKSLTAKDKQHYSDLLQKVVMFHKKQSSSSKFNNSSLFSMIKGGHGIVLGIPLVRKLEIVHPSPQYTLTKHQPKMSEGKKETFLYSPFAKKEKGKKELFFSTNEVINIDVTLANPYLFDIDVQMMGLHSTDVNFKPMTISTLIPAETKAHVVRLCCIPSEAGKLDITGIDVKMLGGCIEETLHPLQQFLADTKKYTKDGKLKKQREQERFGKKELSFVSKSQKKEAQEKIAPWTLSIDVIQPQPALELLETSLGSHQAITLYEGERAFYPLNEPQVPFVTDPFPIGSMISHMTKVGHSEPVRLKILIAPGEQHTIHLGVFGKKDCTGGTIRLSYGSIGEDQKEVFFTRELVIPFLLTVVDALQFRNADILYYTNSSNNEPVDALLTPNDRSISVEEMMMNPRLSTSVEADGDTNSFLLTFDIRNEWDEPFKVTFDIFESEEDTTPKSSSTTILHANVTKRIILPVSRLLLPREHIQKPIPTPPGKQFVVGQATRVPEGLRRALFWYREAIIGGLSCRGRSKRRSGILTFRNFELTPRMLHIVKSSTVNIDVKLSSADQLEQTGPLEYRCSKHSMVNSTWTISNYQETPCRLIFRLLPIQETHTGEPVMESGQIITVGSLNRVLPTISPQGSFSFGIPLIFPSVCNLKILAQVEYIHEKKEVVKKSKYEEAELILDEIETLNWLKPRLSMSVVEF</sequence>
<feature type="domain" description="Trs120/TRAPPC9 fourth Ig-like" evidence="7">
    <location>
        <begin position="1147"/>
        <end position="1239"/>
    </location>
</feature>